<comment type="caution">
    <text evidence="5">The sequence shown here is derived from an EMBL/GenBank/DDBJ whole genome shotgun (WGS) entry which is preliminary data.</text>
</comment>
<gene>
    <name evidence="5" type="ORF">F4553_006358</name>
</gene>
<keyword evidence="6" id="KW-1185">Reference proteome</keyword>
<dbReference type="PROSITE" id="PS50853">
    <property type="entry name" value="FN3"/>
    <property type="match status" value="1"/>
</dbReference>
<feature type="chain" id="PRO_5038820026" evidence="3">
    <location>
        <begin position="26"/>
        <end position="556"/>
    </location>
</feature>
<dbReference type="PANTHER" id="PTHR19328">
    <property type="entry name" value="HEDGEHOG-INTERACTING PROTEIN"/>
    <property type="match status" value="1"/>
</dbReference>
<keyword evidence="2" id="KW-0624">Polysaccharide degradation</keyword>
<dbReference type="CDD" id="cd00063">
    <property type="entry name" value="FN3"/>
    <property type="match status" value="1"/>
</dbReference>
<dbReference type="RefSeq" id="WP_312875459.1">
    <property type="nucleotide sequence ID" value="NZ_JACHMN010000003.1"/>
</dbReference>
<dbReference type="InterPro" id="IPR011041">
    <property type="entry name" value="Quinoprot_gluc/sorb_DH_b-prop"/>
</dbReference>
<reference evidence="5 6" key="1">
    <citation type="submission" date="2020-08" db="EMBL/GenBank/DDBJ databases">
        <title>Sequencing the genomes of 1000 actinobacteria strains.</title>
        <authorList>
            <person name="Klenk H.-P."/>
        </authorList>
    </citation>
    <scope>NUCLEOTIDE SEQUENCE [LARGE SCALE GENOMIC DNA]</scope>
    <source>
        <strain evidence="5 6">DSM 45362</strain>
    </source>
</reference>
<sequence length="556" mass="58372">MKLGRRGWSVLVTAVAVALGGGAVAVSALTGGEPDTGPPTPPGEARIADLTCTAVTLSWSASTDDVGVAFYDIFKDGQLMESVGGDHLATRLTVVPGANWGLYVNSRDEAGNVSQASATVTVQAPQCGTDEKAPTTPTGLAATVSGTTITLRWQAATDDVAVAAYDIYRNGVKVGAAPVTTFTDSALAPRTDYGYEVAARDAQGNTSSRSARVPARTEQSCANPICSATKVRTEDDVVWGLAELPDGTLLFNRRDAHEVVLLDPRTGSRRVVGTVPGASGTDGEGGLMGLAVAPSFATDHWVYLFHTTRTDNRIVRLKLGTGGLDTATLEVLLSGIPRNKFHNGGRLRFGPDGKLYAATGDGQNGDWAQRLDNLAGKVLRLNPDGSRPDDNPFNSYIWSYGHRNPQGLAFDSQGRLWEQEFGNVELDETNLIVKGGNYGWPLCEGTSSHQGAGCATPGFIAPKHTYPTAEGSCSGLAIVQDVVYVACLRGMRLYRATISGSELTGFEEFFAGAAHGRLRTVEPGTSGLWIASSNGGDKDSSPGNTTAVIYRVTLGG</sequence>
<dbReference type="SMART" id="SM00060">
    <property type="entry name" value="FN3"/>
    <property type="match status" value="2"/>
</dbReference>
<keyword evidence="1" id="KW-0326">Glycosidase</keyword>
<feature type="domain" description="Fibronectin type-III" evidence="4">
    <location>
        <begin position="133"/>
        <end position="220"/>
    </location>
</feature>
<evidence type="ECO:0000256" key="1">
    <source>
        <dbReference type="ARBA" id="ARBA00023295"/>
    </source>
</evidence>
<dbReference type="EMBL" id="JACHMN010000003">
    <property type="protein sequence ID" value="MBB5872924.1"/>
    <property type="molecule type" value="Genomic_DNA"/>
</dbReference>
<dbReference type="SUPFAM" id="SSF50952">
    <property type="entry name" value="Soluble quinoprotein glucose dehydrogenase"/>
    <property type="match status" value="1"/>
</dbReference>
<evidence type="ECO:0000259" key="4">
    <source>
        <dbReference type="PROSITE" id="PS50853"/>
    </source>
</evidence>
<dbReference type="InterPro" id="IPR036116">
    <property type="entry name" value="FN3_sf"/>
</dbReference>
<evidence type="ECO:0000313" key="5">
    <source>
        <dbReference type="EMBL" id="MBB5872924.1"/>
    </source>
</evidence>
<dbReference type="InterPro" id="IPR003961">
    <property type="entry name" value="FN3_dom"/>
</dbReference>
<evidence type="ECO:0000256" key="3">
    <source>
        <dbReference type="SAM" id="SignalP"/>
    </source>
</evidence>
<dbReference type="GO" id="GO:0000272">
    <property type="term" value="P:polysaccharide catabolic process"/>
    <property type="evidence" value="ECO:0007669"/>
    <property type="project" value="UniProtKB-KW"/>
</dbReference>
<keyword evidence="3" id="KW-0732">Signal</keyword>
<dbReference type="InterPro" id="IPR013783">
    <property type="entry name" value="Ig-like_fold"/>
</dbReference>
<dbReference type="InterPro" id="IPR012938">
    <property type="entry name" value="Glc/Sorbosone_DH"/>
</dbReference>
<dbReference type="Proteomes" id="UP000587527">
    <property type="component" value="Unassembled WGS sequence"/>
</dbReference>
<dbReference type="PANTHER" id="PTHR19328:SF13">
    <property type="entry name" value="HIPL1 PROTEIN"/>
    <property type="match status" value="1"/>
</dbReference>
<protein>
    <submittedName>
        <fullName evidence="5">Glucose/arabinose dehydrogenase</fullName>
    </submittedName>
</protein>
<keyword evidence="2" id="KW-0119">Carbohydrate metabolism</keyword>
<dbReference type="SUPFAM" id="SSF49265">
    <property type="entry name" value="Fibronectin type III"/>
    <property type="match status" value="1"/>
</dbReference>
<dbReference type="InterPro" id="IPR011042">
    <property type="entry name" value="6-blade_b-propeller_TolB-like"/>
</dbReference>
<dbReference type="Gene3D" id="2.120.10.30">
    <property type="entry name" value="TolB, C-terminal domain"/>
    <property type="match status" value="1"/>
</dbReference>
<dbReference type="Gene3D" id="2.60.40.10">
    <property type="entry name" value="Immunoglobulins"/>
    <property type="match status" value="2"/>
</dbReference>
<proteinExistence type="predicted"/>
<keyword evidence="1" id="KW-0378">Hydrolase</keyword>
<dbReference type="AlphaFoldDB" id="A0A841BXN9"/>
<organism evidence="5 6">
    <name type="scientific">Allocatelliglobosispora scoriae</name>
    <dbReference type="NCBI Taxonomy" id="643052"/>
    <lineage>
        <taxon>Bacteria</taxon>
        <taxon>Bacillati</taxon>
        <taxon>Actinomycetota</taxon>
        <taxon>Actinomycetes</taxon>
        <taxon>Micromonosporales</taxon>
        <taxon>Micromonosporaceae</taxon>
        <taxon>Allocatelliglobosispora</taxon>
    </lineage>
</organism>
<evidence type="ECO:0000313" key="6">
    <source>
        <dbReference type="Proteomes" id="UP000587527"/>
    </source>
</evidence>
<evidence type="ECO:0000256" key="2">
    <source>
        <dbReference type="ARBA" id="ARBA00023326"/>
    </source>
</evidence>
<feature type="signal peptide" evidence="3">
    <location>
        <begin position="1"/>
        <end position="25"/>
    </location>
</feature>
<dbReference type="GO" id="GO:0016798">
    <property type="term" value="F:hydrolase activity, acting on glycosyl bonds"/>
    <property type="evidence" value="ECO:0007669"/>
    <property type="project" value="UniProtKB-KW"/>
</dbReference>
<name>A0A841BXN9_9ACTN</name>
<dbReference type="Pfam" id="PF07995">
    <property type="entry name" value="GSDH"/>
    <property type="match status" value="1"/>
</dbReference>
<accession>A0A841BXN9</accession>